<proteinExistence type="inferred from homology"/>
<feature type="transmembrane region" description="Helical" evidence="9">
    <location>
        <begin position="57"/>
        <end position="82"/>
    </location>
</feature>
<evidence type="ECO:0000256" key="5">
    <source>
        <dbReference type="ARBA" id="ARBA00022573"/>
    </source>
</evidence>
<evidence type="ECO:0000256" key="8">
    <source>
        <dbReference type="ARBA" id="ARBA00023136"/>
    </source>
</evidence>
<evidence type="ECO:0000256" key="7">
    <source>
        <dbReference type="ARBA" id="ARBA00022989"/>
    </source>
</evidence>
<reference evidence="10 11" key="1">
    <citation type="submission" date="2022-01" db="EMBL/GenBank/DDBJ databases">
        <title>Desulfofustis limnae sp. nov., a novel mesophilic sulfate-reducing bacterium isolated from marsh soil.</title>
        <authorList>
            <person name="Watanabe M."/>
            <person name="Takahashi A."/>
            <person name="Kojima H."/>
            <person name="Fukui M."/>
        </authorList>
    </citation>
    <scope>NUCLEOTIDE SEQUENCE [LARGE SCALE GENOMIC DNA]</scope>
    <source>
        <strain evidence="10 11">PPLL</strain>
    </source>
</reference>
<keyword evidence="11" id="KW-1185">Reference proteome</keyword>
<evidence type="ECO:0000256" key="1">
    <source>
        <dbReference type="ARBA" id="ARBA00004651"/>
    </source>
</evidence>
<dbReference type="RefSeq" id="WP_284154195.1">
    <property type="nucleotide sequence ID" value="NZ_AP025516.1"/>
</dbReference>
<dbReference type="InterPro" id="IPR004485">
    <property type="entry name" value="Cobalamin_biosynth_CobD/CbiB"/>
</dbReference>
<organism evidence="10 11">
    <name type="scientific">Desulfofustis limnaeus</name>
    <dbReference type="NCBI Taxonomy" id="2740163"/>
    <lineage>
        <taxon>Bacteria</taxon>
        <taxon>Pseudomonadati</taxon>
        <taxon>Thermodesulfobacteriota</taxon>
        <taxon>Desulfobulbia</taxon>
        <taxon>Desulfobulbales</taxon>
        <taxon>Desulfocapsaceae</taxon>
        <taxon>Desulfofustis</taxon>
    </lineage>
</organism>
<keyword evidence="4 9" id="KW-1003">Cell membrane</keyword>
<comment type="caution">
    <text evidence="9">Lacks conserved residue(s) required for the propagation of feature annotation.</text>
</comment>
<keyword evidence="8 9" id="KW-0472">Membrane</keyword>
<keyword evidence="6 9" id="KW-0812">Transmembrane</keyword>
<evidence type="ECO:0000313" key="11">
    <source>
        <dbReference type="Proteomes" id="UP000830055"/>
    </source>
</evidence>
<comment type="subcellular location">
    <subcellularLocation>
        <location evidence="1 9">Cell membrane</location>
        <topology evidence="1 9">Multi-pass membrane protein</topology>
    </subcellularLocation>
</comment>
<dbReference type="HAMAP" id="MF_00024">
    <property type="entry name" value="CobD_CbiB"/>
    <property type="match status" value="1"/>
</dbReference>
<evidence type="ECO:0000256" key="9">
    <source>
        <dbReference type="HAMAP-Rule" id="MF_00024"/>
    </source>
</evidence>
<protein>
    <recommendedName>
        <fullName evidence="9">Cobalamin biosynthesis protein CobD</fullName>
    </recommendedName>
</protein>
<dbReference type="Pfam" id="PF03186">
    <property type="entry name" value="CobD_Cbib"/>
    <property type="match status" value="1"/>
</dbReference>
<dbReference type="EMBL" id="AP025516">
    <property type="protein sequence ID" value="BDD87157.1"/>
    <property type="molecule type" value="Genomic_DNA"/>
</dbReference>
<dbReference type="PANTHER" id="PTHR34308">
    <property type="entry name" value="COBALAMIN BIOSYNTHESIS PROTEIN CBIB"/>
    <property type="match status" value="1"/>
</dbReference>
<keyword evidence="5 9" id="KW-0169">Cobalamin biosynthesis</keyword>
<comment type="pathway">
    <text evidence="2 9">Cofactor biosynthesis; adenosylcobalamin biosynthesis.</text>
</comment>
<gene>
    <name evidence="9 10" type="primary">cobD</name>
    <name evidence="10" type="ORF">DPPLL_15220</name>
</gene>
<comment type="similarity">
    <text evidence="3 9">Belongs to the CobD/CbiB family.</text>
</comment>
<evidence type="ECO:0000256" key="2">
    <source>
        <dbReference type="ARBA" id="ARBA00004953"/>
    </source>
</evidence>
<evidence type="ECO:0000256" key="6">
    <source>
        <dbReference type="ARBA" id="ARBA00022692"/>
    </source>
</evidence>
<dbReference type="PANTHER" id="PTHR34308:SF1">
    <property type="entry name" value="COBALAMIN BIOSYNTHESIS PROTEIN CBIB"/>
    <property type="match status" value="1"/>
</dbReference>
<comment type="function">
    <text evidence="9">Converts cobyric acid to cobinamide by the addition of aminopropanol on the F carboxylic group.</text>
</comment>
<sequence length="337" mass="36053">MSSLFPLQLAAVLAVDILVGDPRWRLHPIRLLGRLCEIVEKTVRTLAPFLPLRLGGLLGWLVVVSGAVTVVLLLIFVAELLVEPARDAVALLVLYFSVAAGDLLKHGRRVEQQLGTGIITEARQAVAMMVGRETATLSSGEVARACIESVAENLVDGITAPLFWATIAAATALATGGEPLLWATVGATSYKAINTMDSMWGYRNERYLHFGWFAARADDGANYLPARLSAWVLIATAVLLGYDGPGARRVYLRDRGKSPSPNSAHTEAAAAGALGVQLGGESRYFGVVQHKPLLGGGLRAPGAEDIHRCLRLIIASAVAFLLSMALLYWLVGAIRWP</sequence>
<accession>A0ABM7W875</accession>
<evidence type="ECO:0000313" key="10">
    <source>
        <dbReference type="EMBL" id="BDD87157.1"/>
    </source>
</evidence>
<evidence type="ECO:0000256" key="3">
    <source>
        <dbReference type="ARBA" id="ARBA00006263"/>
    </source>
</evidence>
<feature type="transmembrane region" description="Helical" evidence="9">
    <location>
        <begin position="309"/>
        <end position="331"/>
    </location>
</feature>
<name>A0ABM7W875_9BACT</name>
<evidence type="ECO:0000256" key="4">
    <source>
        <dbReference type="ARBA" id="ARBA00022475"/>
    </source>
</evidence>
<keyword evidence="7 9" id="KW-1133">Transmembrane helix</keyword>
<dbReference type="NCBIfam" id="TIGR00380">
    <property type="entry name" value="cobal_cbiB"/>
    <property type="match status" value="1"/>
</dbReference>
<dbReference type="Proteomes" id="UP000830055">
    <property type="component" value="Chromosome"/>
</dbReference>